<dbReference type="FunFam" id="3.30.160.60:FF:002343">
    <property type="entry name" value="Zinc finger protein 33A"/>
    <property type="match status" value="1"/>
</dbReference>
<evidence type="ECO:0000256" key="4">
    <source>
        <dbReference type="ARBA" id="ARBA00022833"/>
    </source>
</evidence>
<dbReference type="AlphaFoldDB" id="A0AAE1HVS7"/>
<dbReference type="GO" id="GO:0000981">
    <property type="term" value="F:DNA-binding transcription factor activity, RNA polymerase II-specific"/>
    <property type="evidence" value="ECO:0007669"/>
    <property type="project" value="TreeGrafter"/>
</dbReference>
<keyword evidence="1" id="KW-0479">Metal-binding</keyword>
<dbReference type="GO" id="GO:0008270">
    <property type="term" value="F:zinc ion binding"/>
    <property type="evidence" value="ECO:0007669"/>
    <property type="project" value="UniProtKB-KW"/>
</dbReference>
<dbReference type="PANTHER" id="PTHR23235">
    <property type="entry name" value="KRUEPPEL-LIKE TRANSCRIPTION FACTOR"/>
    <property type="match status" value="1"/>
</dbReference>
<evidence type="ECO:0000313" key="8">
    <source>
        <dbReference type="EMBL" id="KAK3928391.1"/>
    </source>
</evidence>
<dbReference type="EMBL" id="JAHWGI010001328">
    <property type="protein sequence ID" value="KAK3928391.1"/>
    <property type="molecule type" value="Genomic_DNA"/>
</dbReference>
<feature type="non-terminal residue" evidence="8">
    <location>
        <position position="1"/>
    </location>
</feature>
<keyword evidence="2" id="KW-0677">Repeat</keyword>
<keyword evidence="5" id="KW-0539">Nucleus</keyword>
<dbReference type="SUPFAM" id="SSF57667">
    <property type="entry name" value="beta-beta-alpha zinc fingers"/>
    <property type="match status" value="1"/>
</dbReference>
<evidence type="ECO:0000256" key="2">
    <source>
        <dbReference type="ARBA" id="ARBA00022737"/>
    </source>
</evidence>
<keyword evidence="4" id="KW-0862">Zinc</keyword>
<dbReference type="PANTHER" id="PTHR23235:SF142">
    <property type="entry name" value="ZINC FINGER PROTEIN 384"/>
    <property type="match status" value="1"/>
</dbReference>
<keyword evidence="9" id="KW-1185">Reference proteome</keyword>
<dbReference type="PROSITE" id="PS00028">
    <property type="entry name" value="ZINC_FINGER_C2H2_1"/>
    <property type="match status" value="1"/>
</dbReference>
<dbReference type="PROSITE" id="PS50157">
    <property type="entry name" value="ZINC_FINGER_C2H2_2"/>
    <property type="match status" value="1"/>
</dbReference>
<dbReference type="GO" id="GO:0000978">
    <property type="term" value="F:RNA polymerase II cis-regulatory region sequence-specific DNA binding"/>
    <property type="evidence" value="ECO:0007669"/>
    <property type="project" value="TreeGrafter"/>
</dbReference>
<feature type="domain" description="C2H2-type" evidence="7">
    <location>
        <begin position="42"/>
        <end position="69"/>
    </location>
</feature>
<organism evidence="8 9">
    <name type="scientific">Frankliniella fusca</name>
    <dbReference type="NCBI Taxonomy" id="407009"/>
    <lineage>
        <taxon>Eukaryota</taxon>
        <taxon>Metazoa</taxon>
        <taxon>Ecdysozoa</taxon>
        <taxon>Arthropoda</taxon>
        <taxon>Hexapoda</taxon>
        <taxon>Insecta</taxon>
        <taxon>Pterygota</taxon>
        <taxon>Neoptera</taxon>
        <taxon>Paraneoptera</taxon>
        <taxon>Thysanoptera</taxon>
        <taxon>Terebrantia</taxon>
        <taxon>Thripoidea</taxon>
        <taxon>Thripidae</taxon>
        <taxon>Frankliniella</taxon>
    </lineage>
</organism>
<proteinExistence type="predicted"/>
<evidence type="ECO:0000256" key="1">
    <source>
        <dbReference type="ARBA" id="ARBA00022723"/>
    </source>
</evidence>
<dbReference type="Proteomes" id="UP001219518">
    <property type="component" value="Unassembled WGS sequence"/>
</dbReference>
<evidence type="ECO:0000256" key="3">
    <source>
        <dbReference type="ARBA" id="ARBA00022771"/>
    </source>
</evidence>
<accession>A0AAE1HVS7</accession>
<dbReference type="SMART" id="SM00355">
    <property type="entry name" value="ZnF_C2H2"/>
    <property type="match status" value="1"/>
</dbReference>
<keyword evidence="3 6" id="KW-0863">Zinc-finger</keyword>
<dbReference type="InterPro" id="IPR036236">
    <property type="entry name" value="Znf_C2H2_sf"/>
</dbReference>
<comment type="caution">
    <text evidence="8">The sequence shown here is derived from an EMBL/GenBank/DDBJ whole genome shotgun (WGS) entry which is preliminary data.</text>
</comment>
<reference evidence="8" key="2">
    <citation type="journal article" date="2023" name="BMC Genomics">
        <title>Pest status, molecular evolution, and epigenetic factors derived from the genome assembly of Frankliniella fusca, a thysanopteran phytovirus vector.</title>
        <authorList>
            <person name="Catto M.A."/>
            <person name="Labadie P.E."/>
            <person name="Jacobson A.L."/>
            <person name="Kennedy G.G."/>
            <person name="Srinivasan R."/>
            <person name="Hunt B.G."/>
        </authorList>
    </citation>
    <scope>NUCLEOTIDE SEQUENCE</scope>
    <source>
        <strain evidence="8">PL_HMW_Pooled</strain>
    </source>
</reference>
<gene>
    <name evidence="8" type="ORF">KUF71_016638</name>
</gene>
<evidence type="ECO:0000256" key="5">
    <source>
        <dbReference type="ARBA" id="ARBA00023242"/>
    </source>
</evidence>
<dbReference type="InterPro" id="IPR013087">
    <property type="entry name" value="Znf_C2H2_type"/>
</dbReference>
<evidence type="ECO:0000313" key="9">
    <source>
        <dbReference type="Proteomes" id="UP001219518"/>
    </source>
</evidence>
<sequence>MYGPGCSSTNLHGRAAFRVHCVQQEYGNLRTHLRTHTGENPFECTVCNKKFSQYGNLRTHFRTHTGVKPFECT</sequence>
<name>A0AAE1HVS7_9NEOP</name>
<protein>
    <submittedName>
        <fullName evidence="8">Protein glass</fullName>
    </submittedName>
</protein>
<reference evidence="8" key="1">
    <citation type="submission" date="2021-07" db="EMBL/GenBank/DDBJ databases">
        <authorList>
            <person name="Catto M.A."/>
            <person name="Jacobson A."/>
            <person name="Kennedy G."/>
            <person name="Labadie P."/>
            <person name="Hunt B.G."/>
            <person name="Srinivasan R."/>
        </authorList>
    </citation>
    <scope>NUCLEOTIDE SEQUENCE</scope>
    <source>
        <strain evidence="8">PL_HMW_Pooled</strain>
        <tissue evidence="8">Head</tissue>
    </source>
</reference>
<dbReference type="Gene3D" id="3.30.160.60">
    <property type="entry name" value="Classic Zinc Finger"/>
    <property type="match status" value="2"/>
</dbReference>
<evidence type="ECO:0000256" key="6">
    <source>
        <dbReference type="PROSITE-ProRule" id="PRU00042"/>
    </source>
</evidence>
<evidence type="ECO:0000259" key="7">
    <source>
        <dbReference type="PROSITE" id="PS50157"/>
    </source>
</evidence>
<dbReference type="Pfam" id="PF00096">
    <property type="entry name" value="zf-C2H2"/>
    <property type="match status" value="1"/>
</dbReference>